<reference evidence="1" key="2">
    <citation type="submission" date="2024-10" db="UniProtKB">
        <authorList>
            <consortium name="EnsemblProtists"/>
        </authorList>
    </citation>
    <scope>IDENTIFICATION</scope>
</reference>
<dbReference type="HOGENOM" id="CLU_1933078_0_0_1"/>
<dbReference type="KEGG" id="ehx:EMIHUDRAFT_369160"/>
<name>A0A0D3J9W3_EMIH1</name>
<reference evidence="2" key="1">
    <citation type="journal article" date="2013" name="Nature">
        <title>Pan genome of the phytoplankton Emiliania underpins its global distribution.</title>
        <authorList>
            <person name="Read B.A."/>
            <person name="Kegel J."/>
            <person name="Klute M.J."/>
            <person name="Kuo A."/>
            <person name="Lefebvre S.C."/>
            <person name="Maumus F."/>
            <person name="Mayer C."/>
            <person name="Miller J."/>
            <person name="Monier A."/>
            <person name="Salamov A."/>
            <person name="Young J."/>
            <person name="Aguilar M."/>
            <person name="Claverie J.M."/>
            <person name="Frickenhaus S."/>
            <person name="Gonzalez K."/>
            <person name="Herman E.K."/>
            <person name="Lin Y.C."/>
            <person name="Napier J."/>
            <person name="Ogata H."/>
            <person name="Sarno A.F."/>
            <person name="Shmutz J."/>
            <person name="Schroeder D."/>
            <person name="de Vargas C."/>
            <person name="Verret F."/>
            <person name="von Dassow P."/>
            <person name="Valentin K."/>
            <person name="Van de Peer Y."/>
            <person name="Wheeler G."/>
            <person name="Dacks J.B."/>
            <person name="Delwiche C.F."/>
            <person name="Dyhrman S.T."/>
            <person name="Glockner G."/>
            <person name="John U."/>
            <person name="Richards T."/>
            <person name="Worden A.Z."/>
            <person name="Zhang X."/>
            <person name="Grigoriev I.V."/>
            <person name="Allen A.E."/>
            <person name="Bidle K."/>
            <person name="Borodovsky M."/>
            <person name="Bowler C."/>
            <person name="Brownlee C."/>
            <person name="Cock J.M."/>
            <person name="Elias M."/>
            <person name="Gladyshev V.N."/>
            <person name="Groth M."/>
            <person name="Guda C."/>
            <person name="Hadaegh A."/>
            <person name="Iglesias-Rodriguez M.D."/>
            <person name="Jenkins J."/>
            <person name="Jones B.M."/>
            <person name="Lawson T."/>
            <person name="Leese F."/>
            <person name="Lindquist E."/>
            <person name="Lobanov A."/>
            <person name="Lomsadze A."/>
            <person name="Malik S.B."/>
            <person name="Marsh M.E."/>
            <person name="Mackinder L."/>
            <person name="Mock T."/>
            <person name="Mueller-Roeber B."/>
            <person name="Pagarete A."/>
            <person name="Parker M."/>
            <person name="Probert I."/>
            <person name="Quesneville H."/>
            <person name="Raines C."/>
            <person name="Rensing S.A."/>
            <person name="Riano-Pachon D.M."/>
            <person name="Richier S."/>
            <person name="Rokitta S."/>
            <person name="Shiraiwa Y."/>
            <person name="Soanes D.M."/>
            <person name="van der Giezen M."/>
            <person name="Wahlund T.M."/>
            <person name="Williams B."/>
            <person name="Wilson W."/>
            <person name="Wolfe G."/>
            <person name="Wurch L.L."/>
        </authorList>
    </citation>
    <scope>NUCLEOTIDE SEQUENCE</scope>
</reference>
<dbReference type="Proteomes" id="UP000013827">
    <property type="component" value="Unassembled WGS sequence"/>
</dbReference>
<organism evidence="1 2">
    <name type="scientific">Emiliania huxleyi (strain CCMP1516)</name>
    <dbReference type="NCBI Taxonomy" id="280463"/>
    <lineage>
        <taxon>Eukaryota</taxon>
        <taxon>Haptista</taxon>
        <taxon>Haptophyta</taxon>
        <taxon>Prymnesiophyceae</taxon>
        <taxon>Isochrysidales</taxon>
        <taxon>Noelaerhabdaceae</taxon>
        <taxon>Emiliania</taxon>
    </lineage>
</organism>
<dbReference type="AlphaFoldDB" id="A0A0D3J9W3"/>
<evidence type="ECO:0000313" key="1">
    <source>
        <dbReference type="EnsemblProtists" id="EOD20298"/>
    </source>
</evidence>
<dbReference type="GeneID" id="17265837"/>
<sequence>MEDLNDLHTELNRAANPSGSAADDVAELKELITGGRFLKILCAINRSIKGPYYFGAEPTYVDFYACGVFEMCEGKWLTPLTPYSGDTIAEHAPKLKVVLSSIRQLGLEKLPKVPQVPPAFVLSAERCATWG</sequence>
<dbReference type="PaxDb" id="2903-EOD20298"/>
<protein>
    <recommendedName>
        <fullName evidence="3">GST C-terminal domain-containing protein</fullName>
    </recommendedName>
</protein>
<evidence type="ECO:0008006" key="3">
    <source>
        <dbReference type="Google" id="ProtNLM"/>
    </source>
</evidence>
<evidence type="ECO:0000313" key="2">
    <source>
        <dbReference type="Proteomes" id="UP000013827"/>
    </source>
</evidence>
<proteinExistence type="predicted"/>
<dbReference type="EnsemblProtists" id="EOD20298">
    <property type="protein sequence ID" value="EOD20298"/>
    <property type="gene ID" value="EMIHUDRAFT_369160"/>
</dbReference>
<accession>A0A0D3J9W3</accession>
<keyword evidence="2" id="KW-1185">Reference proteome</keyword>
<dbReference type="RefSeq" id="XP_005772727.1">
    <property type="nucleotide sequence ID" value="XM_005772670.1"/>
</dbReference>